<dbReference type="AlphaFoldDB" id="W6UEM2"/>
<dbReference type="PROSITE" id="PS50206">
    <property type="entry name" value="RHODANESE_3"/>
    <property type="match status" value="1"/>
</dbReference>
<evidence type="ECO:0000259" key="7">
    <source>
        <dbReference type="PROSITE" id="PS50056"/>
    </source>
</evidence>
<dbReference type="GO" id="GO:0017017">
    <property type="term" value="F:MAP kinase tyrosine/serine/threonine phosphatase activity"/>
    <property type="evidence" value="ECO:0007669"/>
    <property type="project" value="TreeGrafter"/>
</dbReference>
<evidence type="ECO:0000313" key="9">
    <source>
        <dbReference type="EMBL" id="EUB59346.1"/>
    </source>
</evidence>
<evidence type="ECO:0000256" key="2">
    <source>
        <dbReference type="ARBA" id="ARBA00013064"/>
    </source>
</evidence>
<comment type="caution">
    <text evidence="9">The sequence shown here is derived from an EMBL/GenBank/DDBJ whole genome shotgun (WGS) entry which is preliminary data.</text>
</comment>
<evidence type="ECO:0000256" key="5">
    <source>
        <dbReference type="SAM" id="MobiDB-lite"/>
    </source>
</evidence>
<evidence type="ECO:0000313" key="10">
    <source>
        <dbReference type="Proteomes" id="UP000019149"/>
    </source>
</evidence>
<feature type="domain" description="Rhodanese" evidence="8">
    <location>
        <begin position="38"/>
        <end position="154"/>
    </location>
</feature>
<dbReference type="PROSITE" id="PS50054">
    <property type="entry name" value="TYR_PHOSPHATASE_DUAL"/>
    <property type="match status" value="1"/>
</dbReference>
<dbReference type="InterPro" id="IPR036873">
    <property type="entry name" value="Rhodanese-like_dom_sf"/>
</dbReference>
<dbReference type="SUPFAM" id="SSF52821">
    <property type="entry name" value="Rhodanese/Cell cycle control phosphatase"/>
    <property type="match status" value="1"/>
</dbReference>
<sequence length="838" mass="90173">MHLSKSGLGNKSVENATPSTSWRLGYSEMKKLGPLSFILPQVAVLDIRSFREYHTSHICSALNLGGNRAFKRRLMASSHALGPLLSLLVGVTVENMHSFKKIVLYDQCSVERPTGYSDNFAHFVINGTAELFSNAVLLQGGFLGFRAAYPQLCWQHPDKLPDEEFVGVKGDSGLENLLQECLFKRYHDAPSTSLSPGDRSSVSTRQPSSCSSCGSSSSHRSSDSGVILSTDLAADNAPTISRKTVSRVTSDPTTVVTSLSVDDVIMASSCRRPLRLRPNTLSLCSASYSTSTSVTTSTCSTLLDNSSHCHFASSYRLLSPSNSASASTLPLASTQPPRPASTVSAALSAEAFESPLPTAVLPHMLIGCQADAMSAKVCVEFGVTHVINVSADGEISPHVPPSRFLRIPIHDNGKADMVPYFEKAFAFLDSAKDCSGRVLIHCFAGISRSPTLAIAYLMCNQRITFDEAYNRVKSMRPKISPNFNFIGQLTDFERRLNLPSPSQPPPPPQLPPVISVQPHVPIQAVTPSGSSGRIDTNSEVAPRFINHMTSTAAVPTKTLPLSGTPGPSRPVTLSLRRPLMGGCSKKRDRSQYLALYPLPAFEHSTPSVEISATTTADAPMCTTFTSTSAATTNPVTFVGRRKRSRFGPLLPSPSTAIASLDLSSPSEDCPLSRLKSTSPPPPPPSPRPRRLRRGSQLRVEEARRFSLSTFSELQFAGAALAAAAAAAEAPSSDIDIETDMAASNPTIIGGGGGLQSPNASTHRGGQIGFKRLMLEILVMLLARTQIQSCVIEHESSSKDTVEFRMVKMNWKEPLVTQKHRNNVLAEGRIYFNSSKEAA</sequence>
<comment type="similarity">
    <text evidence="1">Belongs to the protein-tyrosine phosphatase family. Non-receptor class dual specificity subfamily.</text>
</comment>
<dbReference type="Proteomes" id="UP000019149">
    <property type="component" value="Unassembled WGS sequence"/>
</dbReference>
<feature type="domain" description="Tyrosine specific protein phosphatases" evidence="7">
    <location>
        <begin position="425"/>
        <end position="477"/>
    </location>
</feature>
<evidence type="ECO:0000256" key="3">
    <source>
        <dbReference type="ARBA" id="ARBA00022801"/>
    </source>
</evidence>
<gene>
    <name evidence="9" type="ORF">EGR_05830</name>
</gene>
<keyword evidence="3" id="KW-0378">Hydrolase</keyword>
<evidence type="ECO:0000256" key="1">
    <source>
        <dbReference type="ARBA" id="ARBA00008601"/>
    </source>
</evidence>
<evidence type="ECO:0000259" key="6">
    <source>
        <dbReference type="PROSITE" id="PS50054"/>
    </source>
</evidence>
<evidence type="ECO:0000256" key="4">
    <source>
        <dbReference type="ARBA" id="ARBA00022912"/>
    </source>
</evidence>
<dbReference type="STRING" id="6210.W6UEM2"/>
<dbReference type="EMBL" id="APAU02000046">
    <property type="protein sequence ID" value="EUB59346.1"/>
    <property type="molecule type" value="Genomic_DNA"/>
</dbReference>
<dbReference type="SMART" id="SM00195">
    <property type="entry name" value="DSPc"/>
    <property type="match status" value="1"/>
</dbReference>
<dbReference type="SUPFAM" id="SSF52799">
    <property type="entry name" value="(Phosphotyrosine protein) phosphatases II"/>
    <property type="match status" value="1"/>
</dbReference>
<dbReference type="InterPro" id="IPR029021">
    <property type="entry name" value="Prot-tyrosine_phosphatase-like"/>
</dbReference>
<proteinExistence type="inferred from homology"/>
<dbReference type="PROSITE" id="PS50056">
    <property type="entry name" value="TYR_PHOSPHATASE_2"/>
    <property type="match status" value="1"/>
</dbReference>
<name>W6UEM2_ECHGR</name>
<dbReference type="Pfam" id="PF00782">
    <property type="entry name" value="DSPc"/>
    <property type="match status" value="1"/>
</dbReference>
<dbReference type="PROSITE" id="PS00383">
    <property type="entry name" value="TYR_PHOSPHATASE_1"/>
    <property type="match status" value="1"/>
</dbReference>
<dbReference type="EC" id="3.1.3.48" evidence="2"/>
<dbReference type="InterPro" id="IPR000387">
    <property type="entry name" value="Tyr_Pase_dom"/>
</dbReference>
<dbReference type="Gene3D" id="3.40.250.10">
    <property type="entry name" value="Rhodanese-like domain"/>
    <property type="match status" value="1"/>
</dbReference>
<dbReference type="RefSeq" id="XP_024350542.1">
    <property type="nucleotide sequence ID" value="XM_024495079.1"/>
</dbReference>
<dbReference type="Pfam" id="PF00581">
    <property type="entry name" value="Rhodanese"/>
    <property type="match status" value="1"/>
</dbReference>
<feature type="region of interest" description="Disordered" evidence="5">
    <location>
        <begin position="190"/>
        <end position="224"/>
    </location>
</feature>
<dbReference type="GO" id="GO:0043409">
    <property type="term" value="P:negative regulation of MAPK cascade"/>
    <property type="evidence" value="ECO:0007669"/>
    <property type="project" value="TreeGrafter"/>
</dbReference>
<dbReference type="GO" id="GO:0008330">
    <property type="term" value="F:protein tyrosine/threonine phosphatase activity"/>
    <property type="evidence" value="ECO:0007669"/>
    <property type="project" value="TreeGrafter"/>
</dbReference>
<keyword evidence="10" id="KW-1185">Reference proteome</keyword>
<dbReference type="PANTHER" id="PTHR10159">
    <property type="entry name" value="DUAL SPECIFICITY PROTEIN PHOSPHATASE"/>
    <property type="match status" value="1"/>
</dbReference>
<dbReference type="GO" id="GO:0005737">
    <property type="term" value="C:cytoplasm"/>
    <property type="evidence" value="ECO:0007669"/>
    <property type="project" value="TreeGrafter"/>
</dbReference>
<dbReference type="PANTHER" id="PTHR10159:SF533">
    <property type="entry name" value="TYROSINE-PROTEIN PHOSPHATASE VHP-1"/>
    <property type="match status" value="1"/>
</dbReference>
<protein>
    <recommendedName>
        <fullName evidence="2">protein-tyrosine-phosphatase</fullName>
        <ecNumber evidence="2">3.1.3.48</ecNumber>
    </recommendedName>
</protein>
<dbReference type="OrthoDB" id="426001at2759"/>
<evidence type="ECO:0000259" key="8">
    <source>
        <dbReference type="PROSITE" id="PS50206"/>
    </source>
</evidence>
<accession>W6UEM2</accession>
<feature type="compositionally biased region" description="Polar residues" evidence="5">
    <location>
        <begin position="652"/>
        <end position="666"/>
    </location>
</feature>
<dbReference type="OMA" id="CHFASSY"/>
<organism evidence="9 10">
    <name type="scientific">Echinococcus granulosus</name>
    <name type="common">Hydatid tapeworm</name>
    <dbReference type="NCBI Taxonomy" id="6210"/>
    <lineage>
        <taxon>Eukaryota</taxon>
        <taxon>Metazoa</taxon>
        <taxon>Spiralia</taxon>
        <taxon>Lophotrochozoa</taxon>
        <taxon>Platyhelminthes</taxon>
        <taxon>Cestoda</taxon>
        <taxon>Eucestoda</taxon>
        <taxon>Cyclophyllidea</taxon>
        <taxon>Taeniidae</taxon>
        <taxon>Echinococcus</taxon>
        <taxon>Echinococcus granulosus group</taxon>
    </lineage>
</organism>
<dbReference type="CTD" id="36341545"/>
<dbReference type="Gene3D" id="3.90.190.10">
    <property type="entry name" value="Protein tyrosine phosphatase superfamily"/>
    <property type="match status" value="1"/>
</dbReference>
<dbReference type="InterPro" id="IPR020422">
    <property type="entry name" value="TYR_PHOSPHATASE_DUAL_dom"/>
</dbReference>
<feature type="domain" description="Tyrosine-protein phosphatase" evidence="6">
    <location>
        <begin position="356"/>
        <end position="498"/>
    </location>
</feature>
<feature type="compositionally biased region" description="Low complexity" evidence="5">
    <location>
        <begin position="199"/>
        <end position="219"/>
    </location>
</feature>
<dbReference type="InterPro" id="IPR016130">
    <property type="entry name" value="Tyr_Pase_AS"/>
</dbReference>
<keyword evidence="4" id="KW-0904">Protein phosphatase</keyword>
<dbReference type="InterPro" id="IPR001763">
    <property type="entry name" value="Rhodanese-like_dom"/>
</dbReference>
<dbReference type="GO" id="GO:0033550">
    <property type="term" value="F:MAP kinase tyrosine phosphatase activity"/>
    <property type="evidence" value="ECO:0007669"/>
    <property type="project" value="TreeGrafter"/>
</dbReference>
<reference evidence="9 10" key="1">
    <citation type="journal article" date="2013" name="Nat. Genet.">
        <title>The genome of the hydatid tapeworm Echinococcus granulosus.</title>
        <authorList>
            <person name="Zheng H."/>
            <person name="Zhang W."/>
            <person name="Zhang L."/>
            <person name="Zhang Z."/>
            <person name="Li J."/>
            <person name="Lu G."/>
            <person name="Zhu Y."/>
            <person name="Wang Y."/>
            <person name="Huang Y."/>
            <person name="Liu J."/>
            <person name="Kang H."/>
            <person name="Chen J."/>
            <person name="Wang L."/>
            <person name="Chen A."/>
            <person name="Yu S."/>
            <person name="Gao Z."/>
            <person name="Jin L."/>
            <person name="Gu W."/>
            <person name="Wang Z."/>
            <person name="Zhao L."/>
            <person name="Shi B."/>
            <person name="Wen H."/>
            <person name="Lin R."/>
            <person name="Jones M.K."/>
            <person name="Brejova B."/>
            <person name="Vinar T."/>
            <person name="Zhao G."/>
            <person name="McManus D.P."/>
            <person name="Chen Z."/>
            <person name="Zhou Y."/>
            <person name="Wang S."/>
        </authorList>
    </citation>
    <scope>NUCLEOTIDE SEQUENCE [LARGE SCALE GENOMIC DNA]</scope>
</reference>
<dbReference type="GeneID" id="36341545"/>
<dbReference type="InterPro" id="IPR000340">
    <property type="entry name" value="Dual-sp_phosphatase_cat-dom"/>
</dbReference>
<feature type="region of interest" description="Disordered" evidence="5">
    <location>
        <begin position="644"/>
        <end position="697"/>
    </location>
</feature>
<dbReference type="KEGG" id="egl:EGR_05830"/>